<feature type="signal peptide" evidence="1">
    <location>
        <begin position="1"/>
        <end position="25"/>
    </location>
</feature>
<keyword evidence="4" id="KW-1185">Reference proteome</keyword>
<dbReference type="EMBL" id="JAJIRN010000005">
    <property type="protein sequence ID" value="MCV2368930.1"/>
    <property type="molecule type" value="Genomic_DNA"/>
</dbReference>
<dbReference type="Gene3D" id="3.30.160.670">
    <property type="match status" value="1"/>
</dbReference>
<dbReference type="Pfam" id="PF13590">
    <property type="entry name" value="DUF4136"/>
    <property type="match status" value="1"/>
</dbReference>
<evidence type="ECO:0000313" key="3">
    <source>
        <dbReference type="EMBL" id="MCV2368930.1"/>
    </source>
</evidence>
<evidence type="ECO:0000313" key="4">
    <source>
        <dbReference type="Proteomes" id="UP001209701"/>
    </source>
</evidence>
<evidence type="ECO:0000259" key="2">
    <source>
        <dbReference type="Pfam" id="PF13590"/>
    </source>
</evidence>
<evidence type="ECO:0000256" key="1">
    <source>
        <dbReference type="SAM" id="SignalP"/>
    </source>
</evidence>
<name>A0ABT2YFU3_9BURK</name>
<accession>A0ABT2YFU3</accession>
<gene>
    <name evidence="3" type="ORF">LNV07_12645</name>
</gene>
<keyword evidence="1" id="KW-0732">Signal</keyword>
<comment type="caution">
    <text evidence="3">The sequence shown here is derived from an EMBL/GenBank/DDBJ whole genome shotgun (WGS) entry which is preliminary data.</text>
</comment>
<feature type="chain" id="PRO_5045642359" evidence="1">
    <location>
        <begin position="26"/>
        <end position="199"/>
    </location>
</feature>
<sequence length="199" mass="21631">MKFSLKARLLTLGLTALLLDLSGCASGPEVRVSQDKTVEFSQFKTYGFVEPLGTDRGGYQSIVSQHLKAATQAEMEARGLRLVSANPQLLINFNASLNEKMRVSSAMPPPPISGYYGYRVGMYSAWPMYADQSRVSSYTEGTLNIDVIDAARKQLIWEGVVTDSVTQKDLDQLQSSINTAVKSAFAKFPLAGPAPSKSP</sequence>
<organism evidence="3 4">
    <name type="scientific">Roseateles oligotrophus</name>
    <dbReference type="NCBI Taxonomy" id="1769250"/>
    <lineage>
        <taxon>Bacteria</taxon>
        <taxon>Pseudomonadati</taxon>
        <taxon>Pseudomonadota</taxon>
        <taxon>Betaproteobacteria</taxon>
        <taxon>Burkholderiales</taxon>
        <taxon>Sphaerotilaceae</taxon>
        <taxon>Roseateles</taxon>
    </lineage>
</organism>
<feature type="domain" description="DUF4136" evidence="2">
    <location>
        <begin position="30"/>
        <end position="189"/>
    </location>
</feature>
<proteinExistence type="predicted"/>
<dbReference type="Proteomes" id="UP001209701">
    <property type="component" value="Unassembled WGS sequence"/>
</dbReference>
<reference evidence="3 4" key="1">
    <citation type="submission" date="2021-11" db="EMBL/GenBank/DDBJ databases">
        <authorList>
            <person name="Liang Q."/>
            <person name="Mou H."/>
            <person name="Liu Z."/>
        </authorList>
    </citation>
    <scope>NUCLEOTIDE SEQUENCE [LARGE SCALE GENOMIC DNA]</scope>
    <source>
        <strain evidence="3 4">CHU3</strain>
    </source>
</reference>
<dbReference type="RefSeq" id="WP_263571522.1">
    <property type="nucleotide sequence ID" value="NZ_JAJIRN010000005.1"/>
</dbReference>
<dbReference type="InterPro" id="IPR025411">
    <property type="entry name" value="DUF4136"/>
</dbReference>
<protein>
    <submittedName>
        <fullName evidence="3">DUF4136 domain-containing protein</fullName>
    </submittedName>
</protein>